<reference evidence="1 2" key="1">
    <citation type="submission" date="2021-06" db="EMBL/GenBank/DDBJ databases">
        <authorList>
            <person name="Palmer J.M."/>
        </authorList>
    </citation>
    <scope>NUCLEOTIDE SEQUENCE [LARGE SCALE GENOMIC DNA]</scope>
    <source>
        <strain evidence="1 2">MEX-2019</strain>
        <tissue evidence="1">Muscle</tissue>
    </source>
</reference>
<evidence type="ECO:0000313" key="1">
    <source>
        <dbReference type="EMBL" id="KAK5621673.1"/>
    </source>
</evidence>
<sequence length="76" mass="8901">MWKFKPQRTLAIIVSPWGPLNGVKHKVRRTRKYLSPLLHPPVNLNHRGKDLFPLTWLRAYLLEIPILSADPVRIPE</sequence>
<name>A0AAV9SKQ8_9TELE</name>
<accession>A0AAV9SKQ8</accession>
<organism evidence="1 2">
    <name type="scientific">Crenichthys baileyi</name>
    <name type="common">White River springfish</name>
    <dbReference type="NCBI Taxonomy" id="28760"/>
    <lineage>
        <taxon>Eukaryota</taxon>
        <taxon>Metazoa</taxon>
        <taxon>Chordata</taxon>
        <taxon>Craniata</taxon>
        <taxon>Vertebrata</taxon>
        <taxon>Euteleostomi</taxon>
        <taxon>Actinopterygii</taxon>
        <taxon>Neopterygii</taxon>
        <taxon>Teleostei</taxon>
        <taxon>Neoteleostei</taxon>
        <taxon>Acanthomorphata</taxon>
        <taxon>Ovalentaria</taxon>
        <taxon>Atherinomorphae</taxon>
        <taxon>Cyprinodontiformes</taxon>
        <taxon>Goodeidae</taxon>
        <taxon>Crenichthys</taxon>
    </lineage>
</organism>
<keyword evidence="2" id="KW-1185">Reference proteome</keyword>
<protein>
    <submittedName>
        <fullName evidence="1">Uncharacterized protein</fullName>
    </submittedName>
</protein>
<dbReference type="AlphaFoldDB" id="A0AAV9SKQ8"/>
<dbReference type="Proteomes" id="UP001311232">
    <property type="component" value="Unassembled WGS sequence"/>
</dbReference>
<dbReference type="EMBL" id="JAHHUM010000296">
    <property type="protein sequence ID" value="KAK5621673.1"/>
    <property type="molecule type" value="Genomic_DNA"/>
</dbReference>
<gene>
    <name evidence="1" type="ORF">CRENBAI_022058</name>
</gene>
<proteinExistence type="predicted"/>
<comment type="caution">
    <text evidence="1">The sequence shown here is derived from an EMBL/GenBank/DDBJ whole genome shotgun (WGS) entry which is preliminary data.</text>
</comment>
<evidence type="ECO:0000313" key="2">
    <source>
        <dbReference type="Proteomes" id="UP001311232"/>
    </source>
</evidence>